<dbReference type="EMBL" id="RXOF01000004">
    <property type="protein sequence ID" value="RTQ50765.1"/>
    <property type="molecule type" value="Genomic_DNA"/>
</dbReference>
<protein>
    <submittedName>
        <fullName evidence="2">DUF4249 domain-containing protein</fullName>
    </submittedName>
</protein>
<feature type="region of interest" description="Disordered" evidence="1">
    <location>
        <begin position="19"/>
        <end position="56"/>
    </location>
</feature>
<dbReference type="AlphaFoldDB" id="A0A431U4E2"/>
<name>A0A431U4E2_9BACT</name>
<organism evidence="2 3">
    <name type="scientific">Hymenobacter gummosus</name>
    <dbReference type="NCBI Taxonomy" id="1776032"/>
    <lineage>
        <taxon>Bacteria</taxon>
        <taxon>Pseudomonadati</taxon>
        <taxon>Bacteroidota</taxon>
        <taxon>Cytophagia</taxon>
        <taxon>Cytophagales</taxon>
        <taxon>Hymenobacteraceae</taxon>
        <taxon>Hymenobacter</taxon>
    </lineage>
</organism>
<comment type="caution">
    <text evidence="2">The sequence shown here is derived from an EMBL/GenBank/DDBJ whole genome shotgun (WGS) entry which is preliminary data.</text>
</comment>
<evidence type="ECO:0000313" key="3">
    <source>
        <dbReference type="Proteomes" id="UP000282184"/>
    </source>
</evidence>
<keyword evidence="3" id="KW-1185">Reference proteome</keyword>
<evidence type="ECO:0000256" key="1">
    <source>
        <dbReference type="SAM" id="MobiDB-lite"/>
    </source>
</evidence>
<proteinExistence type="predicted"/>
<evidence type="ECO:0000313" key="2">
    <source>
        <dbReference type="EMBL" id="RTQ50765.1"/>
    </source>
</evidence>
<gene>
    <name evidence="2" type="ORF">EJV47_09050</name>
</gene>
<sequence length="373" mass="40037">MLMSLIDLRLPSVALPHTRAAGKSAATPPSANKPAAPRPRPNPAADQAAAGVPTPHLPGLSRALPVVLALPLLTACETAVDVPEPEHTPRVALSLTIDNLPWDDSLSRMGLIGRRLTFVGVSQRLYDSRPLQGQGRDDATLEVRDAAGTVVERYRAAPAPPGGYGYGQYRPTLRYQFRPGQEYQVRAAVPGFEAAESRLTLPVTVPVQATVTPLSPNANGQDRLRVTVGFDDPGGSADYYVAAARIVDQDGQQAGFLNVEDDGIGNVAGYRLSDPASSYNLYPFTDTNLNGQRISFTQTLSYSRSGLPTGGALLLEVRLMHLTRDLYLFYNSQRQYQNNNGNPFAEPTPLYSNVSPGFGIFGGVADALVRTPL</sequence>
<accession>A0A431U4E2</accession>
<reference evidence="2 3" key="1">
    <citation type="submission" date="2018-12" db="EMBL/GenBank/DDBJ databases">
        <title>Hymenobacter gummosus sp. nov., isolated from a spring.</title>
        <authorList>
            <person name="Nie L."/>
        </authorList>
    </citation>
    <scope>NUCLEOTIDE SEQUENCE [LARGE SCALE GENOMIC DNA]</scope>
    <source>
        <strain evidence="2 3">KCTC 52166</strain>
    </source>
</reference>
<dbReference type="InterPro" id="IPR025345">
    <property type="entry name" value="DUF4249"/>
</dbReference>
<dbReference type="OrthoDB" id="1115009at2"/>
<dbReference type="Proteomes" id="UP000282184">
    <property type="component" value="Unassembled WGS sequence"/>
</dbReference>
<dbReference type="Pfam" id="PF14054">
    <property type="entry name" value="DUF4249"/>
    <property type="match status" value="1"/>
</dbReference>
<dbReference type="RefSeq" id="WP_126692831.1">
    <property type="nucleotide sequence ID" value="NZ_RXOF01000004.1"/>
</dbReference>
<feature type="compositionally biased region" description="Low complexity" evidence="1">
    <location>
        <begin position="43"/>
        <end position="54"/>
    </location>
</feature>